<evidence type="ECO:0000256" key="2">
    <source>
        <dbReference type="ARBA" id="ARBA00022741"/>
    </source>
</evidence>
<dbReference type="GO" id="GO:0003746">
    <property type="term" value="F:translation elongation factor activity"/>
    <property type="evidence" value="ECO:0007669"/>
    <property type="project" value="UniProtKB-KW"/>
</dbReference>
<keyword evidence="9" id="KW-1185">Reference proteome</keyword>
<dbReference type="SUPFAM" id="SSF54211">
    <property type="entry name" value="Ribosomal protein S5 domain 2-like"/>
    <property type="match status" value="1"/>
</dbReference>
<proteinExistence type="predicted"/>
<evidence type="ECO:0000259" key="7">
    <source>
        <dbReference type="PROSITE" id="PS51722"/>
    </source>
</evidence>
<dbReference type="RefSeq" id="WP_136385376.1">
    <property type="nucleotide sequence ID" value="NZ_SSOD01000009.1"/>
</dbReference>
<dbReference type="Pfam" id="PF03764">
    <property type="entry name" value="EFG_IV"/>
    <property type="match status" value="1"/>
</dbReference>
<dbReference type="SMART" id="SM00838">
    <property type="entry name" value="EFG_C"/>
    <property type="match status" value="1"/>
</dbReference>
<evidence type="ECO:0000256" key="4">
    <source>
        <dbReference type="ARBA" id="ARBA00022917"/>
    </source>
</evidence>
<keyword evidence="4" id="KW-0648">Protein biosynthesis</keyword>
<evidence type="ECO:0000256" key="1">
    <source>
        <dbReference type="ARBA" id="ARBA00017872"/>
    </source>
</evidence>
<dbReference type="SUPFAM" id="SSF52540">
    <property type="entry name" value="P-loop containing nucleoside triphosphate hydrolases"/>
    <property type="match status" value="1"/>
</dbReference>
<accession>A0A4S4ANG4</accession>
<dbReference type="AlphaFoldDB" id="A0A4S4ANG4"/>
<dbReference type="Pfam" id="PF14492">
    <property type="entry name" value="EFG_III"/>
    <property type="match status" value="1"/>
</dbReference>
<dbReference type="InterPro" id="IPR027417">
    <property type="entry name" value="P-loop_NTPase"/>
</dbReference>
<feature type="domain" description="Tr-type G" evidence="7">
    <location>
        <begin position="7"/>
        <end position="263"/>
    </location>
</feature>
<dbReference type="InterPro" id="IPR000795">
    <property type="entry name" value="T_Tr_GTP-bd_dom"/>
</dbReference>
<dbReference type="GO" id="GO:0032790">
    <property type="term" value="P:ribosome disassembly"/>
    <property type="evidence" value="ECO:0007669"/>
    <property type="project" value="TreeGrafter"/>
</dbReference>
<dbReference type="InterPro" id="IPR005517">
    <property type="entry name" value="Transl_elong_EFG/EF2_IV"/>
</dbReference>
<dbReference type="Pfam" id="PF00009">
    <property type="entry name" value="GTP_EFTU"/>
    <property type="match status" value="1"/>
</dbReference>
<dbReference type="GO" id="GO:0097216">
    <property type="term" value="F:guanosine tetraphosphate binding"/>
    <property type="evidence" value="ECO:0007669"/>
    <property type="project" value="UniProtKB-ARBA"/>
</dbReference>
<comment type="function">
    <text evidence="6">Catalyzes the GTP-dependent ribosomal translocation step during translation elongation. During this step, the ribosome changes from the pre-translocational (PRE) to the post-translocational (POST) state as the newly formed A-site-bound peptidyl-tRNA and P-site-bound deacylated tRNA move to the P and E sites, respectively. Catalyzes the coordinated movement of the two tRNA molecules, the mRNA and conformational changes in the ribosome.</text>
</comment>
<dbReference type="InterPro" id="IPR047872">
    <property type="entry name" value="EFG_IV"/>
</dbReference>
<dbReference type="InterPro" id="IPR009000">
    <property type="entry name" value="Transl_B-barrel_sf"/>
</dbReference>
<dbReference type="InterPro" id="IPR000640">
    <property type="entry name" value="EFG_V-like"/>
</dbReference>
<dbReference type="GO" id="GO:0003924">
    <property type="term" value="F:GTPase activity"/>
    <property type="evidence" value="ECO:0007669"/>
    <property type="project" value="InterPro"/>
</dbReference>
<dbReference type="NCBIfam" id="NF009381">
    <property type="entry name" value="PRK12740.1-5"/>
    <property type="match status" value="1"/>
</dbReference>
<dbReference type="InterPro" id="IPR041095">
    <property type="entry name" value="EFG_II"/>
</dbReference>
<dbReference type="NCBIfam" id="NF009891">
    <property type="entry name" value="PRK13351.1-1"/>
    <property type="match status" value="1"/>
</dbReference>
<comment type="caution">
    <text evidence="8">The sequence shown here is derived from an EMBL/GenBank/DDBJ whole genome shotgun (WGS) entry which is preliminary data.</text>
</comment>
<evidence type="ECO:0000313" key="9">
    <source>
        <dbReference type="Proteomes" id="UP000307956"/>
    </source>
</evidence>
<dbReference type="InterPro" id="IPR020568">
    <property type="entry name" value="Ribosomal_Su5_D2-typ_SF"/>
</dbReference>
<dbReference type="Gene3D" id="3.30.70.240">
    <property type="match status" value="1"/>
</dbReference>
<dbReference type="InterPro" id="IPR053905">
    <property type="entry name" value="EF-G-like_DII"/>
</dbReference>
<evidence type="ECO:0000313" key="8">
    <source>
        <dbReference type="EMBL" id="THF60647.1"/>
    </source>
</evidence>
<dbReference type="InterPro" id="IPR035647">
    <property type="entry name" value="EFG_III/V"/>
</dbReference>
<dbReference type="CDD" id="cd04170">
    <property type="entry name" value="EF-G_bact"/>
    <property type="match status" value="1"/>
</dbReference>
<protein>
    <recommendedName>
        <fullName evidence="1">Elongation factor G</fullName>
    </recommendedName>
</protein>
<keyword evidence="3 8" id="KW-0251">Elongation factor</keyword>
<dbReference type="GO" id="GO:0005525">
    <property type="term" value="F:GTP binding"/>
    <property type="evidence" value="ECO:0007669"/>
    <property type="project" value="UniProtKB-KW"/>
</dbReference>
<dbReference type="Gene3D" id="3.30.70.870">
    <property type="entry name" value="Elongation Factor G (Translational Gtpase), domain 3"/>
    <property type="match status" value="1"/>
</dbReference>
<dbReference type="SMART" id="SM00889">
    <property type="entry name" value="EFG_IV"/>
    <property type="match status" value="1"/>
</dbReference>
<sequence>MVPTSVHDIRNLALLGQAGAGKTTLLEALLAASGGIGAAGNIERGDTVSDFDPAEKAMGHSLNTGLAHVEWDGHWLNLLDTPGTPDFLGRALLALPAVETAVVVVNAQAGVEQLTRRVMEAAADKCRMIVINRIDAAGADVAGVMAAVEAAFGRECLPINLPAADGSRVIDCFFTPEYDAQTAFSSVAAAHDAIVDQVVELDEALMASYLEQGESLDPAQLHEPFERALREGHLVPVCFTSARTGAGVRELLDVCARLMPDPTEGNPPRFVKGEGAAAVPVEVAPDPERHVIAHVFQIQNDVFRGKLALFRIHQGTLAAGAQLFLGDARKPVKVAHLLRVQGRQQVEIPAGVTGDVCALARIDELHRDAVLHDSHDEDFHHLLPPAYPQPFHGLALIPKKHGDEQKLSDALARLMDEDPCLEVSFDTQSRQIVVRGLGELHLRMVLEQLASRWNLEVDTATPAVPYRETIAASAEARYRHKKQSGGAGQFGEVALRVEPLPRGSGLELTDEIKGGTIPTQFMPAVEKGVRQAVAEGCLAGFPLQDLKVVVTDGKHHAVDSNEVSFVTAARHALQEAIAAARPILLEPLLEVRVSADERHFGEISAEFASRRGRMNGTGSATPGRISLNALVPMAELEGFEARLKSICAGESECTLSPHSYEPAPGDVQQRLAAEFVRHRAHEQ</sequence>
<dbReference type="InterPro" id="IPR014721">
    <property type="entry name" value="Ribsml_uS5_D2-typ_fold_subgr"/>
</dbReference>
<dbReference type="Gene3D" id="3.40.50.300">
    <property type="entry name" value="P-loop containing nucleotide triphosphate hydrolases"/>
    <property type="match status" value="1"/>
</dbReference>
<dbReference type="CDD" id="cd01434">
    <property type="entry name" value="EFG_mtEFG1_IV"/>
    <property type="match status" value="1"/>
</dbReference>
<evidence type="ECO:0000256" key="3">
    <source>
        <dbReference type="ARBA" id="ARBA00022768"/>
    </source>
</evidence>
<dbReference type="FunFam" id="3.30.230.10:FF:000003">
    <property type="entry name" value="Elongation factor G"/>
    <property type="match status" value="1"/>
</dbReference>
<dbReference type="PANTHER" id="PTHR43261:SF6">
    <property type="entry name" value="ELONGATION FACTOR G-LIKE PROTEIN"/>
    <property type="match status" value="1"/>
</dbReference>
<name>A0A4S4ANG4_9RHOO</name>
<evidence type="ECO:0000256" key="6">
    <source>
        <dbReference type="ARBA" id="ARBA00024731"/>
    </source>
</evidence>
<dbReference type="Gene3D" id="2.40.30.10">
    <property type="entry name" value="Translation factors"/>
    <property type="match status" value="1"/>
</dbReference>
<dbReference type="EMBL" id="SSOD01000009">
    <property type="protein sequence ID" value="THF60647.1"/>
    <property type="molecule type" value="Genomic_DNA"/>
</dbReference>
<organism evidence="8 9">
    <name type="scientific">Pseudothauera rhizosphaerae</name>
    <dbReference type="NCBI Taxonomy" id="2565932"/>
    <lineage>
        <taxon>Bacteria</taxon>
        <taxon>Pseudomonadati</taxon>
        <taxon>Pseudomonadota</taxon>
        <taxon>Betaproteobacteria</taxon>
        <taxon>Rhodocyclales</taxon>
        <taxon>Zoogloeaceae</taxon>
        <taxon>Pseudothauera</taxon>
    </lineage>
</organism>
<dbReference type="Proteomes" id="UP000307956">
    <property type="component" value="Unassembled WGS sequence"/>
</dbReference>
<gene>
    <name evidence="8" type="ORF">E6O51_12760</name>
</gene>
<dbReference type="Pfam" id="PF22042">
    <property type="entry name" value="EF-G_D2"/>
    <property type="match status" value="1"/>
</dbReference>
<dbReference type="CDD" id="cd03713">
    <property type="entry name" value="EFG_mtEFG_C"/>
    <property type="match status" value="1"/>
</dbReference>
<keyword evidence="5" id="KW-0342">GTP-binding</keyword>
<dbReference type="InterPro" id="IPR035649">
    <property type="entry name" value="EFG_V"/>
</dbReference>
<dbReference type="SUPFAM" id="SSF50447">
    <property type="entry name" value="Translation proteins"/>
    <property type="match status" value="1"/>
</dbReference>
<dbReference type="PANTHER" id="PTHR43261">
    <property type="entry name" value="TRANSLATION ELONGATION FACTOR G-RELATED"/>
    <property type="match status" value="1"/>
</dbReference>
<dbReference type="Gene3D" id="3.30.230.10">
    <property type="match status" value="1"/>
</dbReference>
<keyword evidence="2" id="KW-0547">Nucleotide-binding</keyword>
<reference evidence="8 9" key="1">
    <citation type="submission" date="2019-04" db="EMBL/GenBank/DDBJ databases">
        <title>Azoarcus rhizosphaerae sp. nov. isolated from rhizosphere of Ficus religiosa.</title>
        <authorList>
            <person name="Lin S.-Y."/>
            <person name="Hameed A."/>
            <person name="Hsu Y.-H."/>
            <person name="Young C.-C."/>
        </authorList>
    </citation>
    <scope>NUCLEOTIDE SEQUENCE [LARGE SCALE GENOMIC DNA]</scope>
    <source>
        <strain evidence="8 9">CC-YHH848</strain>
    </source>
</reference>
<dbReference type="SUPFAM" id="SSF54980">
    <property type="entry name" value="EF-G C-terminal domain-like"/>
    <property type="match status" value="2"/>
</dbReference>
<dbReference type="OrthoDB" id="9804431at2"/>
<evidence type="ECO:0000256" key="5">
    <source>
        <dbReference type="ARBA" id="ARBA00023134"/>
    </source>
</evidence>
<dbReference type="Pfam" id="PF00679">
    <property type="entry name" value="EFG_C"/>
    <property type="match status" value="1"/>
</dbReference>
<dbReference type="PROSITE" id="PS51722">
    <property type="entry name" value="G_TR_2"/>
    <property type="match status" value="1"/>
</dbReference>